<dbReference type="SUPFAM" id="SSF74650">
    <property type="entry name" value="Galactose mutarotase-like"/>
    <property type="match status" value="1"/>
</dbReference>
<dbReference type="Pfam" id="PF17677">
    <property type="entry name" value="Glyco_hydro38C2"/>
    <property type="match status" value="1"/>
</dbReference>
<reference evidence="6 7" key="2">
    <citation type="journal article" date="2011" name="ISME J.">
        <title>RNA-seq reveals cooperative metabolic interactions between two termite-gut spirochete species in co-culture.</title>
        <authorList>
            <person name="Rosenthal A.Z."/>
            <person name="Matson E.G."/>
            <person name="Eldar A."/>
            <person name="Leadbetter J.R."/>
        </authorList>
    </citation>
    <scope>NUCLEOTIDE SEQUENCE [LARGE SCALE GENOMIC DNA]</scope>
    <source>
        <strain evidence="7">ATCC BAA-888 / DSM 13862 / ZAS-9</strain>
    </source>
</reference>
<dbReference type="Gene3D" id="1.20.1270.50">
    <property type="entry name" value="Glycoside hydrolase family 38, central domain"/>
    <property type="match status" value="1"/>
</dbReference>
<keyword evidence="2" id="KW-0479">Metal-binding</keyword>
<dbReference type="InterPro" id="IPR027291">
    <property type="entry name" value="Glyco_hydro_38_N_sf"/>
</dbReference>
<proteinExistence type="inferred from homology"/>
<evidence type="ECO:0000256" key="3">
    <source>
        <dbReference type="ARBA" id="ARBA00022801"/>
    </source>
</evidence>
<dbReference type="Pfam" id="PF09261">
    <property type="entry name" value="Alpha-mann_mid"/>
    <property type="match status" value="1"/>
</dbReference>
<comment type="similarity">
    <text evidence="1">Belongs to the glycosyl hydrolase 38 family.</text>
</comment>
<evidence type="ECO:0000259" key="5">
    <source>
        <dbReference type="SMART" id="SM00872"/>
    </source>
</evidence>
<dbReference type="InterPro" id="IPR011013">
    <property type="entry name" value="Gal_mutarotase_sf_dom"/>
</dbReference>
<gene>
    <name evidence="6" type="ordered locus">TREAZ_2605</name>
</gene>
<dbReference type="InterPro" id="IPR011330">
    <property type="entry name" value="Glyco_hydro/deAcase_b/a-brl"/>
</dbReference>
<dbReference type="SUPFAM" id="SSF88713">
    <property type="entry name" value="Glycoside hydrolase/deacetylase"/>
    <property type="match status" value="1"/>
</dbReference>
<dbReference type="STRING" id="545695.TREAZ_2605"/>
<dbReference type="InterPro" id="IPR037094">
    <property type="entry name" value="Glyco_hydro_38_cen_sf"/>
</dbReference>
<evidence type="ECO:0000313" key="7">
    <source>
        <dbReference type="Proteomes" id="UP000009222"/>
    </source>
</evidence>
<dbReference type="Gene3D" id="2.70.98.30">
    <property type="entry name" value="Golgi alpha-mannosidase II, domain 4"/>
    <property type="match status" value="1"/>
</dbReference>
<dbReference type="SMART" id="SM00872">
    <property type="entry name" value="Alpha-mann_mid"/>
    <property type="match status" value="1"/>
</dbReference>
<dbReference type="InterPro" id="IPR000602">
    <property type="entry name" value="Glyco_hydro_38_N"/>
</dbReference>
<dbReference type="RefSeq" id="WP_015712925.1">
    <property type="nucleotide sequence ID" value="NC_015577.1"/>
</dbReference>
<protein>
    <submittedName>
        <fullName evidence="6">Glycoside hydrolase, family 38</fullName>
    </submittedName>
</protein>
<dbReference type="SUPFAM" id="SSF88688">
    <property type="entry name" value="Families 57/38 glycoside transferase middle domain"/>
    <property type="match status" value="1"/>
</dbReference>
<dbReference type="EMBL" id="CP001841">
    <property type="protein sequence ID" value="AEF82524.1"/>
    <property type="molecule type" value="Genomic_DNA"/>
</dbReference>
<dbReference type="InterPro" id="IPR011682">
    <property type="entry name" value="Glyco_hydro_38_C"/>
</dbReference>
<dbReference type="AlphaFoldDB" id="F5YEG4"/>
<sequence>MAVSKKTIYAVSKTHWDREWYLDFQNFRVRLVRLVDNLLDILERDPGYVSFMMDGQMIPIEDYLAVKPEAFDRIKKLVLDGRLVIGPWYVLPDEVLISGESHIRNWLMGERLSRKFGKKMNIGYLPDSFGHPSQMPQILAGLGMKQMTFWRGATEDVDKNEFYWESPDGSKIFVNLMPIGYSTGAEFPDDPDLLAKRLDKYIDDSSPRASTDVLYLSNGGDHLEAVPYLSKVIKGANQKMKKGKIVHTTLEEFFTALEKEIKGKSIKTHKGEMMGTHTAIILTSTISTRMYLKQANFEVQSLLENTLEPIHSFAALQGYPYPKELILEAWRSLLQNQPHDSICGCSIDAVHRDMIYRYNQSREIGSALLDRCSIFYNGISAEGLKGDIAAAVFNSSGISRSDTLNLTVDLDPVLMGKIDFNETGNKKAKVITIEDLLGRDIPASVKAFDGEKEIPCFLNSAEVFTGKLKLNPYTFPNQYCTLRCNITLLVKDVPPMGYKTISFKPVFSASGAKTPASCETLPISEIENEFFKVCADTDGSFKVFDKKTKALYTGIGRLADSGDCGDEYTYCPPEYDSTVFADPSSLSIKTVKNGKVSQAISVSGIFHLPETTIDTDVRRSGKLVDCSFTTRLTLYYGIPRLDMETQFDNKAEYHRLRVLFPLGFKAGLSVSAGAFSVDERPVEKVIEPGWQEYFTTNPQKEFCDVSGDEHGLTIANRGLPEFEVYNEESGSVIAVTLLRCVGEISKWKMRTRKDRGGWLVFAPEGQCKGAHSFQYSVIPHKETWETSASYIEARNFAVPLSALPVTPTAKGPLPQTQSFLSLSKGLNVTCFKPCEFEEGHILRFYNTTTKKIKGAVEFKFPVKKAFMAGLNEETLSELTLTGGKVQIDVPPFWIVTLKLR</sequence>
<dbReference type="GO" id="GO:0009313">
    <property type="term" value="P:oligosaccharide catabolic process"/>
    <property type="evidence" value="ECO:0007669"/>
    <property type="project" value="TreeGrafter"/>
</dbReference>
<evidence type="ECO:0000256" key="4">
    <source>
        <dbReference type="ARBA" id="ARBA00023295"/>
    </source>
</evidence>
<dbReference type="InterPro" id="IPR015341">
    <property type="entry name" value="Glyco_hydro_38_cen"/>
</dbReference>
<dbReference type="GO" id="GO:0004559">
    <property type="term" value="F:alpha-mannosidase activity"/>
    <property type="evidence" value="ECO:0007669"/>
    <property type="project" value="InterPro"/>
</dbReference>
<evidence type="ECO:0000313" key="6">
    <source>
        <dbReference type="EMBL" id="AEF82524.1"/>
    </source>
</evidence>
<keyword evidence="3 6" id="KW-0378">Hydrolase</keyword>
<dbReference type="GO" id="GO:0030246">
    <property type="term" value="F:carbohydrate binding"/>
    <property type="evidence" value="ECO:0007669"/>
    <property type="project" value="InterPro"/>
</dbReference>
<keyword evidence="4" id="KW-0326">Glycosidase</keyword>
<dbReference type="PANTHER" id="PTHR46017:SF2">
    <property type="entry name" value="MANNOSYLGLYCERATE HYDROLASE"/>
    <property type="match status" value="1"/>
</dbReference>
<dbReference type="CDD" id="cd10814">
    <property type="entry name" value="GH38N_AMII_SpGH38_like"/>
    <property type="match status" value="1"/>
</dbReference>
<evidence type="ECO:0000256" key="1">
    <source>
        <dbReference type="ARBA" id="ARBA00009792"/>
    </source>
</evidence>
<dbReference type="PANTHER" id="PTHR46017">
    <property type="entry name" value="ALPHA-MANNOSIDASE 2C1"/>
    <property type="match status" value="1"/>
</dbReference>
<accession>F5YEG4</accession>
<dbReference type="InParanoid" id="F5YEG4"/>
<name>F5YEG4_LEAAZ</name>
<dbReference type="HOGENOM" id="CLU_003442_2_1_12"/>
<evidence type="ECO:0000256" key="2">
    <source>
        <dbReference type="ARBA" id="ARBA00022723"/>
    </source>
</evidence>
<dbReference type="Pfam" id="PF07748">
    <property type="entry name" value="Glyco_hydro_38C"/>
    <property type="match status" value="1"/>
</dbReference>
<dbReference type="KEGG" id="taz:TREAZ_2605"/>
<dbReference type="Proteomes" id="UP000009222">
    <property type="component" value="Chromosome"/>
</dbReference>
<feature type="domain" description="Glycoside hydrolase family 38 central" evidence="5">
    <location>
        <begin position="285"/>
        <end position="358"/>
    </location>
</feature>
<organism evidence="6 7">
    <name type="scientific">Leadbettera azotonutricia (strain ATCC BAA-888 / DSM 13862 / ZAS-9)</name>
    <name type="common">Treponema azotonutricium</name>
    <dbReference type="NCBI Taxonomy" id="545695"/>
    <lineage>
        <taxon>Bacteria</taxon>
        <taxon>Pseudomonadati</taxon>
        <taxon>Spirochaetota</taxon>
        <taxon>Spirochaetia</taxon>
        <taxon>Spirochaetales</taxon>
        <taxon>Breznakiellaceae</taxon>
        <taxon>Leadbettera</taxon>
    </lineage>
</organism>
<dbReference type="InterPro" id="IPR028995">
    <property type="entry name" value="Glyco_hydro_57/38_cen_sf"/>
</dbReference>
<dbReference type="Gene3D" id="2.60.40.2210">
    <property type="match status" value="1"/>
</dbReference>
<dbReference type="eggNOG" id="COG0383">
    <property type="taxonomic scope" value="Bacteria"/>
</dbReference>
<reference evidence="7" key="1">
    <citation type="submission" date="2009-12" db="EMBL/GenBank/DDBJ databases">
        <title>Complete sequence of Treponema azotonutricium strain ZAS-9.</title>
        <authorList>
            <person name="Tetu S.G."/>
            <person name="Matson E."/>
            <person name="Ren Q."/>
            <person name="Seshadri R."/>
            <person name="Elbourne L."/>
            <person name="Hassan K.A."/>
            <person name="Durkin A."/>
            <person name="Radune D."/>
            <person name="Mohamoud Y."/>
            <person name="Shay R."/>
            <person name="Jin S."/>
            <person name="Zhang X."/>
            <person name="Lucey K."/>
            <person name="Ballor N.R."/>
            <person name="Ottesen E."/>
            <person name="Rosenthal R."/>
            <person name="Allen A."/>
            <person name="Leadbetter J.R."/>
            <person name="Paulsen I.T."/>
        </authorList>
    </citation>
    <scope>NUCLEOTIDE SEQUENCE [LARGE SCALE GENOMIC DNA]</scope>
    <source>
        <strain evidence="7">ATCC BAA-888 / DSM 13862 / ZAS-9</strain>
    </source>
</reference>
<dbReference type="GO" id="GO:0046872">
    <property type="term" value="F:metal ion binding"/>
    <property type="evidence" value="ECO:0007669"/>
    <property type="project" value="UniProtKB-KW"/>
</dbReference>
<keyword evidence="7" id="KW-1185">Reference proteome</keyword>
<dbReference type="Gene3D" id="3.20.110.10">
    <property type="entry name" value="Glycoside hydrolase 38, N terminal domain"/>
    <property type="match status" value="1"/>
</dbReference>
<dbReference type="Pfam" id="PF01074">
    <property type="entry name" value="Glyco_hydro_38N"/>
    <property type="match status" value="1"/>
</dbReference>
<dbReference type="GO" id="GO:0006013">
    <property type="term" value="P:mannose metabolic process"/>
    <property type="evidence" value="ECO:0007669"/>
    <property type="project" value="InterPro"/>
</dbReference>
<dbReference type="InterPro" id="IPR041147">
    <property type="entry name" value="GH38_C"/>
</dbReference>